<dbReference type="GO" id="GO:0047274">
    <property type="term" value="F:galactinol-sucrose galactosyltransferase activity"/>
    <property type="evidence" value="ECO:0007669"/>
    <property type="project" value="UniProtKB-EC"/>
</dbReference>
<accession>A0A7S4RRD7</accession>
<dbReference type="Gene3D" id="3.20.20.70">
    <property type="entry name" value="Aldolase class I"/>
    <property type="match status" value="1"/>
</dbReference>
<organism evidence="6">
    <name type="scientific">Ditylum brightwellii</name>
    <dbReference type="NCBI Taxonomy" id="49249"/>
    <lineage>
        <taxon>Eukaryota</taxon>
        <taxon>Sar</taxon>
        <taxon>Stramenopiles</taxon>
        <taxon>Ochrophyta</taxon>
        <taxon>Bacillariophyta</taxon>
        <taxon>Mediophyceae</taxon>
        <taxon>Lithodesmiophycidae</taxon>
        <taxon>Lithodesmiales</taxon>
        <taxon>Lithodesmiaceae</taxon>
        <taxon>Ditylum</taxon>
    </lineage>
</organism>
<protein>
    <recommendedName>
        <fullName evidence="2">galactinol--sucrose galactosyltransferase</fullName>
        <ecNumber evidence="2">2.4.1.82</ecNumber>
    </recommendedName>
</protein>
<dbReference type="SUPFAM" id="SSF51445">
    <property type="entry name" value="(Trans)glycosidases"/>
    <property type="match status" value="2"/>
</dbReference>
<feature type="compositionally biased region" description="Polar residues" evidence="5">
    <location>
        <begin position="136"/>
        <end position="149"/>
    </location>
</feature>
<dbReference type="Pfam" id="PF05691">
    <property type="entry name" value="Raffinose_syn"/>
    <property type="match status" value="2"/>
</dbReference>
<sequence>MCLYRTKVWWLQPHFIHAKEASIFPKETILILGKDELDETTYRLILALILPDSFDSTKSSIREKTEARQKGFTSCGFTSVPIMPSSSTSSSAMALTSETGGTVAFYAGRSKDPYKLLQDGATMAIRVANSQNTEDASSSLFTSSNQNNPTHHHVDRRRRLSRLPDFAQRLGWCTWNAFYTSLSGTKILNGLSTLRKAGVPRIGWMIIDDGWQHTTNDDLFKDVKHNLAERHSLRLEDLGTSPSKFGPDDENRRNMVSDEDSHLLSLKETIHQLKQPLDEGGEGLDAVLAWHAISGYWQGIEGTSTVEVETSPELQNPHITMYSPHLSLGIVENDPSIVERVSLGHGNTKGKLGAPTNATDFYDRYHAYMTAVGLDGVKVDGQGITGFLRSYHPNSTTSSDDDVVDSNKSVDNDAVVMGPHRHELTTRLHDSLSLSIRQNFHHHGQDHDDDDDDEKSREVGETVGLLSSSGLPIIHCMCHAPEIIYRIPSLYGHITEQKEGSDHSSPRFPLPLMRASDDFFPDDPFSHNVMIASLAYNSLLLGHLSTPDWDMFQSSLSFLSEMKDAPSHNAIAKMHAVARSISGGPIYVSDVPGESDPDLLNKVVCDDGTVLPCAGVALPVREQLLLDPLVRNRTMILWNVNGLPGDDGSWKFSSTHQDDDDSNIDNEGGYNTIVTSGVLGLFHLGGCVEENTTVTVKPQQVEAFQNKYFFEGHQKPSFFLYSYNTRRAWVLENVSDEVEIQIPSETEGGGLLWCDVVSIIPITVVPMVHQGDLSLNVFDIVPLGLLDKFNGPGAVLRVWSSAPYAVPKNNDQQEGVAAKIDLSVRGSGEFAVLARARVRSDKGPVQWVHSGIRAKVTVDDESVDRVDLIQLWDEEKMANDPPVLNRSILGLEKEGFDLIKFHLPPPTKKINVIEERWVNIEVALKHQ</sequence>
<feature type="region of interest" description="Disordered" evidence="5">
    <location>
        <begin position="441"/>
        <end position="460"/>
    </location>
</feature>
<evidence type="ECO:0000256" key="5">
    <source>
        <dbReference type="SAM" id="MobiDB-lite"/>
    </source>
</evidence>
<dbReference type="EC" id="2.4.1.82" evidence="2"/>
<reference evidence="6" key="1">
    <citation type="submission" date="2021-01" db="EMBL/GenBank/DDBJ databases">
        <authorList>
            <person name="Corre E."/>
            <person name="Pelletier E."/>
            <person name="Niang G."/>
            <person name="Scheremetjew M."/>
            <person name="Finn R."/>
            <person name="Kale V."/>
            <person name="Holt S."/>
            <person name="Cochrane G."/>
            <person name="Meng A."/>
            <person name="Brown T."/>
            <person name="Cohen L."/>
        </authorList>
    </citation>
    <scope>NUCLEOTIDE SEQUENCE</scope>
    <source>
        <strain evidence="6">GSO104</strain>
    </source>
</reference>
<evidence type="ECO:0000256" key="2">
    <source>
        <dbReference type="ARBA" id="ARBA00012708"/>
    </source>
</evidence>
<dbReference type="EMBL" id="HBNS01029396">
    <property type="protein sequence ID" value="CAE4622860.1"/>
    <property type="molecule type" value="Transcribed_RNA"/>
</dbReference>
<comment type="catalytic activity">
    <reaction evidence="4">
        <text>alpha-D-galactosyl-(1-&gt;3)-1D-myo-inositol + sucrose = raffinose + myo-inositol</text>
        <dbReference type="Rhea" id="RHEA:20161"/>
        <dbReference type="ChEBI" id="CHEBI:16634"/>
        <dbReference type="ChEBI" id="CHEBI:17268"/>
        <dbReference type="ChEBI" id="CHEBI:17505"/>
        <dbReference type="ChEBI" id="CHEBI:17992"/>
        <dbReference type="EC" id="2.4.1.82"/>
    </reaction>
</comment>
<evidence type="ECO:0000256" key="1">
    <source>
        <dbReference type="ARBA" id="ARBA00007240"/>
    </source>
</evidence>
<evidence type="ECO:0000256" key="4">
    <source>
        <dbReference type="ARBA" id="ARBA00049426"/>
    </source>
</evidence>
<gene>
    <name evidence="6" type="ORF">DBRI00130_LOCUS23125</name>
</gene>
<dbReference type="PANTHER" id="PTHR31268:SF32">
    <property type="entry name" value="GALACTINOL--SUCROSE GALACTOSYLTRANSFERASE 2-RELATED"/>
    <property type="match status" value="1"/>
</dbReference>
<evidence type="ECO:0000313" key="6">
    <source>
        <dbReference type="EMBL" id="CAE4622860.1"/>
    </source>
</evidence>
<name>A0A7S4RRD7_9STRA</name>
<dbReference type="AlphaFoldDB" id="A0A7S4RRD7"/>
<proteinExistence type="inferred from homology"/>
<evidence type="ECO:0000256" key="3">
    <source>
        <dbReference type="ARBA" id="ARBA00023277"/>
    </source>
</evidence>
<feature type="region of interest" description="Disordered" evidence="5">
    <location>
        <begin position="136"/>
        <end position="156"/>
    </location>
</feature>
<dbReference type="InterPro" id="IPR008811">
    <property type="entry name" value="Glycosyl_hydrolases_36"/>
</dbReference>
<dbReference type="InterPro" id="IPR017853">
    <property type="entry name" value="GH"/>
</dbReference>
<dbReference type="InterPro" id="IPR013785">
    <property type="entry name" value="Aldolase_TIM"/>
</dbReference>
<dbReference type="PANTHER" id="PTHR31268">
    <property type="match status" value="1"/>
</dbReference>
<comment type="similarity">
    <text evidence="1">Belongs to the glycosyl hydrolases 36 family.</text>
</comment>
<keyword evidence="3" id="KW-0119">Carbohydrate metabolism</keyword>